<gene>
    <name evidence="1" type="ORF">J2753_000184</name>
</gene>
<dbReference type="InterPro" id="IPR008508">
    <property type="entry name" value="Bax1"/>
</dbReference>
<accession>A0A8T4GRE2</accession>
<organism evidence="1 2">
    <name type="scientific">Halolamina salifodinae</name>
    <dbReference type="NCBI Taxonomy" id="1202767"/>
    <lineage>
        <taxon>Archaea</taxon>
        <taxon>Methanobacteriati</taxon>
        <taxon>Methanobacteriota</taxon>
        <taxon>Stenosarchaea group</taxon>
        <taxon>Halobacteria</taxon>
        <taxon>Halobacteriales</taxon>
        <taxon>Haloferacaceae</taxon>
    </lineage>
</organism>
<proteinExistence type="predicted"/>
<dbReference type="PIRSF" id="PIRSF019435">
    <property type="entry name" value="UCP019435"/>
    <property type="match status" value="1"/>
</dbReference>
<keyword evidence="2" id="KW-1185">Reference proteome</keyword>
<comment type="caution">
    <text evidence="1">The sequence shown here is derived from an EMBL/GenBank/DDBJ whole genome shotgun (WGS) entry which is preliminary data.</text>
</comment>
<protein>
    <submittedName>
        <fullName evidence="1">Putative nuclease of restriction endonuclease-like RecB superfamily</fullName>
    </submittedName>
</protein>
<evidence type="ECO:0000313" key="2">
    <source>
        <dbReference type="Proteomes" id="UP000823736"/>
    </source>
</evidence>
<sequence>MLRKDHLRVSRAGGGYHPQFTDEGDRALAASLLGTFQGHVGEPRSRLRDALETAEREADSFKLVRGLAALLEREAVFETQADVPPRRTRRAVFESAESVGVASDGERAEALSLAAGRLGVDAGAVESSLYADRKENQILDAFEPRWDPETLLSQYDLSLAQTALFDATEVRVRSSEPADLVSAVKRLGLMYEVRRTDEGRELVVTGPDTLFCATRRYGTSFARLLRSVAKTDDWRLSATIDDRGRERTMTLIDEDVSVPGVDPVAEPTYDSAVESEFAAAFESLDTDWELLREPEPLATGNRVMIPDFAFDYAPAGAEGEAVADRFRVYFEIMGFWTPEYVEKKLSQLETVEDVELLVAVDESLAASEAIEARDHRAIPYSGSVRVKDVLDALREFEADLVADAAADLPEQIVPDAGAVGLEELAAEQGVSVDAVEGKSFPEHRLVGRTLVRPAVLEEAGEGIEAGMDLAAAEECLTEFGLTDASAALSALGYRVEWEGLSGGTVQEKDGE</sequence>
<name>A0A8T4GRE2_9EURY</name>
<dbReference type="Pfam" id="PF05626">
    <property type="entry name" value="DUF790"/>
    <property type="match status" value="1"/>
</dbReference>
<evidence type="ECO:0000313" key="1">
    <source>
        <dbReference type="EMBL" id="MBP1985711.1"/>
    </source>
</evidence>
<dbReference type="PANTHER" id="PTHR39640">
    <property type="entry name" value="VNG6129C"/>
    <property type="match status" value="1"/>
</dbReference>
<dbReference type="RefSeq" id="WP_209489548.1">
    <property type="nucleotide sequence ID" value="NZ_JAGGLC010000001.1"/>
</dbReference>
<dbReference type="AlphaFoldDB" id="A0A8T4GRE2"/>
<dbReference type="EMBL" id="JAGGLC010000001">
    <property type="protein sequence ID" value="MBP1985711.1"/>
    <property type="molecule type" value="Genomic_DNA"/>
</dbReference>
<dbReference type="GO" id="GO:0004519">
    <property type="term" value="F:endonuclease activity"/>
    <property type="evidence" value="ECO:0007669"/>
    <property type="project" value="UniProtKB-KW"/>
</dbReference>
<reference evidence="1" key="1">
    <citation type="submission" date="2021-03" db="EMBL/GenBank/DDBJ databases">
        <title>Genomic Encyclopedia of Type Strains, Phase IV (KMG-IV): sequencing the most valuable type-strain genomes for metagenomic binning, comparative biology and taxonomic classification.</title>
        <authorList>
            <person name="Goeker M."/>
        </authorList>
    </citation>
    <scope>NUCLEOTIDE SEQUENCE</scope>
    <source>
        <strain evidence="1">DSM 26232</strain>
    </source>
</reference>
<keyword evidence="1" id="KW-0540">Nuclease</keyword>
<dbReference type="Proteomes" id="UP000823736">
    <property type="component" value="Unassembled WGS sequence"/>
</dbReference>
<dbReference type="OrthoDB" id="57367at2157"/>
<dbReference type="PANTHER" id="PTHR39640:SF1">
    <property type="entry name" value="DUF790 FAMILY PROTEIN"/>
    <property type="match status" value="1"/>
</dbReference>
<keyword evidence="1" id="KW-0255">Endonuclease</keyword>
<keyword evidence="1" id="KW-0378">Hydrolase</keyword>